<protein>
    <submittedName>
        <fullName evidence="1">Uncharacterized protein</fullName>
    </submittedName>
</protein>
<keyword evidence="2" id="KW-1185">Reference proteome</keyword>
<evidence type="ECO:0000313" key="1">
    <source>
        <dbReference type="EMBL" id="RVT58901.1"/>
    </source>
</evidence>
<evidence type="ECO:0000313" key="2">
    <source>
        <dbReference type="Proteomes" id="UP000288024"/>
    </source>
</evidence>
<dbReference type="EMBL" id="RZTZ01000011">
    <property type="protein sequence ID" value="RVT58901.1"/>
    <property type="molecule type" value="Genomic_DNA"/>
</dbReference>
<gene>
    <name evidence="1" type="ORF">EM808_21335</name>
</gene>
<reference evidence="1 2" key="1">
    <citation type="submission" date="2019-01" db="EMBL/GenBank/DDBJ databases">
        <title>Bacillus sp. M5HDSG1-1, whole genome shotgun sequence.</title>
        <authorList>
            <person name="Tuo L."/>
        </authorList>
    </citation>
    <scope>NUCLEOTIDE SEQUENCE [LARGE SCALE GENOMIC DNA]</scope>
    <source>
        <strain evidence="1 2">M5HDSG1-1</strain>
    </source>
</reference>
<dbReference type="Proteomes" id="UP000288024">
    <property type="component" value="Unassembled WGS sequence"/>
</dbReference>
<proteinExistence type="predicted"/>
<name>A0A3S2TS66_9BACI</name>
<sequence length="185" mass="21898">MVDYKNLYKKYLNRKHKLTFTKDQVVERVKRKYEATEFQKEELLDLVNDDQLDYNKITLCLSISNANVLSKVFTEEEKADQQEQVIDNIKFPLSSKKIKKDEYSYNQILIAEQEGKRINIILESKDNKYISEFLVRGNSMLINRYLNAMIVGSLLEQGTAEYEADLNDDYFQFYLENLDMFGLLK</sequence>
<dbReference type="AlphaFoldDB" id="A0A3S2TS66"/>
<comment type="caution">
    <text evidence="1">The sequence shown here is derived from an EMBL/GenBank/DDBJ whole genome shotgun (WGS) entry which is preliminary data.</text>
</comment>
<accession>A0A3S2TS66</accession>
<organism evidence="1 2">
    <name type="scientific">Niallia taxi</name>
    <dbReference type="NCBI Taxonomy" id="2499688"/>
    <lineage>
        <taxon>Bacteria</taxon>
        <taxon>Bacillati</taxon>
        <taxon>Bacillota</taxon>
        <taxon>Bacilli</taxon>
        <taxon>Bacillales</taxon>
        <taxon>Bacillaceae</taxon>
        <taxon>Niallia</taxon>
    </lineage>
</organism>
<dbReference type="RefSeq" id="WP_127740579.1">
    <property type="nucleotide sequence ID" value="NZ_RZTZ01000011.1"/>
</dbReference>